<evidence type="ECO:0000256" key="2">
    <source>
        <dbReference type="ARBA" id="ARBA00022606"/>
    </source>
</evidence>
<dbReference type="Proteomes" id="UP000053097">
    <property type="component" value="Unassembled WGS sequence"/>
</dbReference>
<gene>
    <name evidence="13" type="ORF">X777_14769</name>
</gene>
<dbReference type="OrthoDB" id="6604226at2759"/>
<evidence type="ECO:0000256" key="7">
    <source>
        <dbReference type="ARBA" id="ARBA00023170"/>
    </source>
</evidence>
<accession>A0A026WRP7</accession>
<proteinExistence type="inferred from homology"/>
<dbReference type="AlphaFoldDB" id="A0A026WRP7"/>
<sequence>MSVMKSTLLICTIAGCWQPPSWKLSFKYIIIYRTYAMFLTSLLYLFTISEFMYIILNADSSDDYTDSLYMLLSIFVTAYKQVSMWINYKRIMAIINVLSEKLFASCDSCEVTIQEKFEKMSQTNTSRYLNIVMLSVITIFSMSIFTNLMKRNLTYKAWIPFDYSSPAVFYIVYAHQLLAMVTSGIVNIACDSLLCGFLLYICCQLEILEYRLTKMACGQYILRDCIIYHNYIFEYTYAVNVFARIIAIQFVASAIVVCSNLYRIFVAVVENDYITTLIISTYTFAILMQIFLYCWFGNKVKLKSLHLANSIYDLEWRTLTVSTKKALLLIMNRAKIPIEFKSISILTMNRDSYLNLLKLSYSAFNVLYHTR</sequence>
<protein>
    <recommendedName>
        <fullName evidence="12">Odorant receptor</fullName>
    </recommendedName>
</protein>
<evidence type="ECO:0000256" key="11">
    <source>
        <dbReference type="ARBA" id="ARBA00038679"/>
    </source>
</evidence>
<evidence type="ECO:0000313" key="14">
    <source>
        <dbReference type="Proteomes" id="UP000053097"/>
    </source>
</evidence>
<dbReference type="GO" id="GO:0004984">
    <property type="term" value="F:olfactory receptor activity"/>
    <property type="evidence" value="ECO:0007669"/>
    <property type="project" value="InterPro"/>
</dbReference>
<evidence type="ECO:0000256" key="9">
    <source>
        <dbReference type="ARBA" id="ARBA00037764"/>
    </source>
</evidence>
<keyword evidence="6 12" id="KW-0472">Membrane</keyword>
<feature type="transmembrane region" description="Helical" evidence="12">
    <location>
        <begin position="241"/>
        <end position="262"/>
    </location>
</feature>
<dbReference type="PANTHER" id="PTHR21137">
    <property type="entry name" value="ODORANT RECEPTOR"/>
    <property type="match status" value="1"/>
</dbReference>
<organism evidence="13 14">
    <name type="scientific">Ooceraea biroi</name>
    <name type="common">Clonal raider ant</name>
    <name type="synonym">Cerapachys biroi</name>
    <dbReference type="NCBI Taxonomy" id="2015173"/>
    <lineage>
        <taxon>Eukaryota</taxon>
        <taxon>Metazoa</taxon>
        <taxon>Ecdysozoa</taxon>
        <taxon>Arthropoda</taxon>
        <taxon>Hexapoda</taxon>
        <taxon>Insecta</taxon>
        <taxon>Pterygota</taxon>
        <taxon>Neoptera</taxon>
        <taxon>Endopterygota</taxon>
        <taxon>Hymenoptera</taxon>
        <taxon>Apocrita</taxon>
        <taxon>Aculeata</taxon>
        <taxon>Formicoidea</taxon>
        <taxon>Formicidae</taxon>
        <taxon>Dorylinae</taxon>
        <taxon>Ooceraea</taxon>
    </lineage>
</organism>
<dbReference type="PANTHER" id="PTHR21137:SF37">
    <property type="entry name" value="ODORANT RECEPTOR 46A, ISOFORM B-RELATED"/>
    <property type="match status" value="1"/>
</dbReference>
<dbReference type="GO" id="GO:0005549">
    <property type="term" value="F:odorant binding"/>
    <property type="evidence" value="ECO:0007669"/>
    <property type="project" value="InterPro"/>
</dbReference>
<feature type="transmembrane region" description="Helical" evidence="12">
    <location>
        <begin position="168"/>
        <end position="201"/>
    </location>
</feature>
<keyword evidence="2 12" id="KW-0716">Sensory transduction</keyword>
<dbReference type="EMBL" id="KK107119">
    <property type="protein sequence ID" value="EZA58603.1"/>
    <property type="molecule type" value="Genomic_DNA"/>
</dbReference>
<evidence type="ECO:0000256" key="8">
    <source>
        <dbReference type="ARBA" id="ARBA00023224"/>
    </source>
</evidence>
<keyword evidence="5 12" id="KW-1133">Transmembrane helix</keyword>
<keyword evidence="8 12" id="KW-0807">Transducer</keyword>
<evidence type="ECO:0000256" key="10">
    <source>
        <dbReference type="ARBA" id="ARBA00037946"/>
    </source>
</evidence>
<feature type="transmembrane region" description="Helical" evidence="12">
    <location>
        <begin position="128"/>
        <end position="148"/>
    </location>
</feature>
<dbReference type="GO" id="GO:0007165">
    <property type="term" value="P:signal transduction"/>
    <property type="evidence" value="ECO:0007669"/>
    <property type="project" value="UniProtKB-KW"/>
</dbReference>
<dbReference type="PROSITE" id="PS51257">
    <property type="entry name" value="PROKAR_LIPOPROTEIN"/>
    <property type="match status" value="1"/>
</dbReference>
<evidence type="ECO:0000256" key="1">
    <source>
        <dbReference type="ARBA" id="ARBA00004141"/>
    </source>
</evidence>
<feature type="transmembrane region" description="Helical" evidence="12">
    <location>
        <begin position="35"/>
        <end position="56"/>
    </location>
</feature>
<dbReference type="InterPro" id="IPR004117">
    <property type="entry name" value="7tm6_olfct_rcpt"/>
</dbReference>
<keyword evidence="7 12" id="KW-0675">Receptor</keyword>
<dbReference type="GO" id="GO:0005886">
    <property type="term" value="C:plasma membrane"/>
    <property type="evidence" value="ECO:0007669"/>
    <property type="project" value="UniProtKB-SubCell"/>
</dbReference>
<feature type="transmembrane region" description="Helical" evidence="12">
    <location>
        <begin position="68"/>
        <end position="88"/>
    </location>
</feature>
<keyword evidence="14" id="KW-1185">Reference proteome</keyword>
<keyword evidence="3 12" id="KW-0812">Transmembrane</keyword>
<evidence type="ECO:0000313" key="13">
    <source>
        <dbReference type="EMBL" id="EZA58603.1"/>
    </source>
</evidence>
<comment type="caution">
    <text evidence="12">Lacks conserved residue(s) required for the propagation of feature annotation.</text>
</comment>
<dbReference type="OMA" id="LCHRART"/>
<comment type="function">
    <text evidence="9">Odorant receptor which mediates acceptance or avoidance behavior, depending on its substrates. The odorant receptor repertoire encodes a large collection of odor stimuli that vary widely in identity, intensity, and duration. May form a complex with Orco to form odorant-sensing units, providing sensitive and prolonged odorant signaling and calcium permeability.</text>
</comment>
<comment type="subunit">
    <text evidence="11">Interacts with Orco. Complexes exist early in the endomembrane system in olfactory sensory neurons (OSNs), coupling these complexes to the conserved ciliary trafficking pathway.</text>
</comment>
<name>A0A026WRP7_OOCBI</name>
<keyword evidence="4 12" id="KW-0552">Olfaction</keyword>
<evidence type="ECO:0000256" key="12">
    <source>
        <dbReference type="RuleBase" id="RU351113"/>
    </source>
</evidence>
<evidence type="ECO:0000256" key="6">
    <source>
        <dbReference type="ARBA" id="ARBA00023136"/>
    </source>
</evidence>
<evidence type="ECO:0000256" key="3">
    <source>
        <dbReference type="ARBA" id="ARBA00022692"/>
    </source>
</evidence>
<dbReference type="Pfam" id="PF02949">
    <property type="entry name" value="7tm_6"/>
    <property type="match status" value="1"/>
</dbReference>
<comment type="subcellular location">
    <subcellularLocation>
        <location evidence="12">Cell membrane</location>
        <topology evidence="12">Multi-pass membrane protein</topology>
    </subcellularLocation>
    <subcellularLocation>
        <location evidence="1">Membrane</location>
        <topology evidence="1">Multi-pass membrane protein</topology>
    </subcellularLocation>
</comment>
<comment type="similarity">
    <text evidence="10">Belongs to the insect chemoreceptor superfamily. Heteromeric odorant receptor channel (TC 1.A.69) family. Or2a subfamily.</text>
</comment>
<evidence type="ECO:0000256" key="4">
    <source>
        <dbReference type="ARBA" id="ARBA00022725"/>
    </source>
</evidence>
<evidence type="ECO:0000256" key="5">
    <source>
        <dbReference type="ARBA" id="ARBA00022989"/>
    </source>
</evidence>
<feature type="transmembrane region" description="Helical" evidence="12">
    <location>
        <begin position="274"/>
        <end position="296"/>
    </location>
</feature>
<reference evidence="13 14" key="1">
    <citation type="journal article" date="2014" name="Curr. Biol.">
        <title>The genome of the clonal raider ant Cerapachys biroi.</title>
        <authorList>
            <person name="Oxley P.R."/>
            <person name="Ji L."/>
            <person name="Fetter-Pruneda I."/>
            <person name="McKenzie S.K."/>
            <person name="Li C."/>
            <person name="Hu H."/>
            <person name="Zhang G."/>
            <person name="Kronauer D.J."/>
        </authorList>
    </citation>
    <scope>NUCLEOTIDE SEQUENCE [LARGE SCALE GENOMIC DNA]</scope>
</reference>